<feature type="signal peptide" evidence="5">
    <location>
        <begin position="1"/>
        <end position="19"/>
    </location>
</feature>
<keyword evidence="3" id="KW-0813">Transport</keyword>
<feature type="domain" description="Multidrug resistance protein MdtA-like C-terminal permuted SH3" evidence="9">
    <location>
        <begin position="286"/>
        <end position="342"/>
    </location>
</feature>
<evidence type="ECO:0000256" key="4">
    <source>
        <dbReference type="SAM" id="Coils"/>
    </source>
</evidence>
<dbReference type="NCBIfam" id="TIGR01730">
    <property type="entry name" value="RND_mfp"/>
    <property type="match status" value="1"/>
</dbReference>
<dbReference type="InterPro" id="IPR058625">
    <property type="entry name" value="MdtA-like_BSH"/>
</dbReference>
<keyword evidence="5" id="KW-0732">Signal</keyword>
<dbReference type="GO" id="GO:1990281">
    <property type="term" value="C:efflux pump complex"/>
    <property type="evidence" value="ECO:0007669"/>
    <property type="project" value="TreeGrafter"/>
</dbReference>
<dbReference type="SUPFAM" id="SSF111369">
    <property type="entry name" value="HlyD-like secretion proteins"/>
    <property type="match status" value="1"/>
</dbReference>
<dbReference type="RefSeq" id="WP_027889060.1">
    <property type="nucleotide sequence ID" value="NZ_LT906446.1"/>
</dbReference>
<evidence type="ECO:0000259" key="8">
    <source>
        <dbReference type="Pfam" id="PF25954"/>
    </source>
</evidence>
<feature type="chain" id="PRO_5039164748" evidence="5">
    <location>
        <begin position="20"/>
        <end position="358"/>
    </location>
</feature>
<evidence type="ECO:0000259" key="9">
    <source>
        <dbReference type="Pfam" id="PF25967"/>
    </source>
</evidence>
<feature type="domain" description="Multidrug resistance protein MdtA-like alpha-helical hairpin" evidence="6">
    <location>
        <begin position="98"/>
        <end position="167"/>
    </location>
</feature>
<evidence type="ECO:0000256" key="1">
    <source>
        <dbReference type="ARBA" id="ARBA00004196"/>
    </source>
</evidence>
<dbReference type="eggNOG" id="COG0845">
    <property type="taxonomic scope" value="Bacteria"/>
</dbReference>
<name>A0A239U3H8_9FIRM</name>
<dbReference type="Pfam" id="PF25954">
    <property type="entry name" value="Beta-barrel_RND_2"/>
    <property type="match status" value="1"/>
</dbReference>
<protein>
    <submittedName>
        <fullName evidence="10">Macrolide-specific efflux protein macA</fullName>
    </submittedName>
</protein>
<reference evidence="10 11" key="1">
    <citation type="submission" date="2017-06" db="EMBL/GenBank/DDBJ databases">
        <authorList>
            <consortium name="Pathogen Informatics"/>
        </authorList>
    </citation>
    <scope>NUCLEOTIDE SEQUENCE [LARGE SCALE GENOMIC DNA]</scope>
    <source>
        <strain evidence="10 11">NCTC10570</strain>
    </source>
</reference>
<evidence type="ECO:0000256" key="3">
    <source>
        <dbReference type="ARBA" id="ARBA00022448"/>
    </source>
</evidence>
<dbReference type="InterPro" id="IPR058792">
    <property type="entry name" value="Beta-barrel_RND_2"/>
</dbReference>
<evidence type="ECO:0000256" key="2">
    <source>
        <dbReference type="ARBA" id="ARBA00009477"/>
    </source>
</evidence>
<dbReference type="InterPro" id="IPR058627">
    <property type="entry name" value="MdtA-like_C"/>
</dbReference>
<feature type="domain" description="Multidrug resistance protein MdtA-like barrel-sandwich hybrid" evidence="7">
    <location>
        <begin position="63"/>
        <end position="198"/>
    </location>
</feature>
<sequence>MKYKVLWIFLLLSIFLVTGCGKDEQAVDNCVYVKTQKVIYGNHDSEDSYAGTVKGRYESNLSFQVSGKILSRNVNVGDSVSAGDVLMSIDARDIQQNLNVFEAQVQSAKSQLDLAQTTLARYEKLYAASAVSAQELDQYKNSYKNALAAYNQAIAQREQGQNALDYTQLIADNSGVISAISGEVGQVVSAGQTVATIVQDGDREIEISVPENKIQSISTGQSALVTFWALNNVEVMGAVREIAPIADPVARTYKVRISLSQLPADIQLGMTANIVFSVNDGLNYAVLPLSALYQIENKTQVWVVNSENKVELKDIKVNAFGKNDVEVTGLNEGDVVVTAGVHKLFAGQDVKLLDGDAL</sequence>
<dbReference type="Gene3D" id="2.40.420.20">
    <property type="match status" value="1"/>
</dbReference>
<dbReference type="Gene3D" id="2.40.50.100">
    <property type="match status" value="1"/>
</dbReference>
<feature type="coiled-coil region" evidence="4">
    <location>
        <begin position="91"/>
        <end position="156"/>
    </location>
</feature>
<dbReference type="Gene3D" id="2.40.30.170">
    <property type="match status" value="1"/>
</dbReference>
<dbReference type="Proteomes" id="UP000215383">
    <property type="component" value="Chromosome 1"/>
</dbReference>
<dbReference type="GeneID" id="78507891"/>
<dbReference type="Gene3D" id="1.10.287.470">
    <property type="entry name" value="Helix hairpin bin"/>
    <property type="match status" value="1"/>
</dbReference>
<accession>A0A239U3H8</accession>
<evidence type="ECO:0000259" key="6">
    <source>
        <dbReference type="Pfam" id="PF25876"/>
    </source>
</evidence>
<gene>
    <name evidence="10" type="primary">macA_2</name>
    <name evidence="10" type="ORF">SAMEA4364220_01906</name>
</gene>
<comment type="subcellular location">
    <subcellularLocation>
        <location evidence="1">Cell envelope</location>
    </subcellularLocation>
</comment>
<dbReference type="PANTHER" id="PTHR30469:SF15">
    <property type="entry name" value="HLYD FAMILY OF SECRETION PROTEINS"/>
    <property type="match status" value="1"/>
</dbReference>
<dbReference type="GO" id="GO:0015562">
    <property type="term" value="F:efflux transmembrane transporter activity"/>
    <property type="evidence" value="ECO:0007669"/>
    <property type="project" value="TreeGrafter"/>
</dbReference>
<evidence type="ECO:0000256" key="5">
    <source>
        <dbReference type="SAM" id="SignalP"/>
    </source>
</evidence>
<dbReference type="Pfam" id="PF25917">
    <property type="entry name" value="BSH_RND"/>
    <property type="match status" value="1"/>
</dbReference>
<keyword evidence="11" id="KW-1185">Reference proteome</keyword>
<proteinExistence type="inferred from homology"/>
<evidence type="ECO:0000313" key="11">
    <source>
        <dbReference type="Proteomes" id="UP000215383"/>
    </source>
</evidence>
<keyword evidence="4" id="KW-0175">Coiled coil</keyword>
<dbReference type="AlphaFoldDB" id="A0A239U3H8"/>
<dbReference type="Pfam" id="PF25967">
    <property type="entry name" value="RND-MFP_C"/>
    <property type="match status" value="1"/>
</dbReference>
<dbReference type="PROSITE" id="PS51257">
    <property type="entry name" value="PROKAR_LIPOPROTEIN"/>
    <property type="match status" value="1"/>
</dbReference>
<feature type="domain" description="CusB-like beta-barrel" evidence="8">
    <location>
        <begin position="205"/>
        <end position="276"/>
    </location>
</feature>
<comment type="similarity">
    <text evidence="2">Belongs to the membrane fusion protein (MFP) (TC 8.A.1) family.</text>
</comment>
<organism evidence="10 11">
    <name type="scientific">Megamonas hypermegale</name>
    <dbReference type="NCBI Taxonomy" id="158847"/>
    <lineage>
        <taxon>Bacteria</taxon>
        <taxon>Bacillati</taxon>
        <taxon>Bacillota</taxon>
        <taxon>Negativicutes</taxon>
        <taxon>Selenomonadales</taxon>
        <taxon>Selenomonadaceae</taxon>
        <taxon>Megamonas</taxon>
    </lineage>
</organism>
<dbReference type="EMBL" id="LT906446">
    <property type="protein sequence ID" value="SNV03978.1"/>
    <property type="molecule type" value="Genomic_DNA"/>
</dbReference>
<dbReference type="PANTHER" id="PTHR30469">
    <property type="entry name" value="MULTIDRUG RESISTANCE PROTEIN MDTA"/>
    <property type="match status" value="1"/>
</dbReference>
<dbReference type="InterPro" id="IPR006143">
    <property type="entry name" value="RND_pump_MFP"/>
</dbReference>
<evidence type="ECO:0000259" key="7">
    <source>
        <dbReference type="Pfam" id="PF25917"/>
    </source>
</evidence>
<dbReference type="InterPro" id="IPR058624">
    <property type="entry name" value="MdtA-like_HH"/>
</dbReference>
<dbReference type="Pfam" id="PF25876">
    <property type="entry name" value="HH_MFP_RND"/>
    <property type="match status" value="1"/>
</dbReference>
<evidence type="ECO:0000313" key="10">
    <source>
        <dbReference type="EMBL" id="SNV03978.1"/>
    </source>
</evidence>